<comment type="caution">
    <text evidence="1">The sequence shown here is derived from an EMBL/GenBank/DDBJ whole genome shotgun (WGS) entry which is preliminary data.</text>
</comment>
<dbReference type="Proteomes" id="UP001194469">
    <property type="component" value="Unassembled WGS sequence"/>
</dbReference>
<protein>
    <submittedName>
        <fullName evidence="1">Uncharacterized protein</fullName>
    </submittedName>
</protein>
<evidence type="ECO:0000313" key="1">
    <source>
        <dbReference type="EMBL" id="MBG3877933.1"/>
    </source>
</evidence>
<evidence type="ECO:0000313" key="2">
    <source>
        <dbReference type="Proteomes" id="UP001194469"/>
    </source>
</evidence>
<gene>
    <name evidence="1" type="ORF">FVW20_13175</name>
</gene>
<keyword evidence="2" id="KW-1185">Reference proteome</keyword>
<name>A0ABS0J880_9BACT</name>
<sequence>MSEKWITRMVQGAVLSSRSQAREVARTIGKPYPTLMRELNPFDLGAKLGVETFFQILRTTRDVTPLEQIAQELGYRLAPVDGGEEDPGHGAHPGR</sequence>
<dbReference type="Pfam" id="PF06892">
    <property type="entry name" value="Phage_CP76"/>
    <property type="match status" value="1"/>
</dbReference>
<reference evidence="1 2" key="1">
    <citation type="submission" date="2019-08" db="EMBL/GenBank/DDBJ databases">
        <authorList>
            <person name="Luo N."/>
        </authorList>
    </citation>
    <scope>NUCLEOTIDE SEQUENCE [LARGE SCALE GENOMIC DNA]</scope>
    <source>
        <strain evidence="1 2">NCIMB 9442</strain>
    </source>
</reference>
<dbReference type="InterPro" id="IPR009679">
    <property type="entry name" value="Phage_186_CII-like"/>
</dbReference>
<dbReference type="RefSeq" id="WP_015946165.1">
    <property type="nucleotide sequence ID" value="NZ_VRYY01000420.1"/>
</dbReference>
<dbReference type="EMBL" id="VRYY01000420">
    <property type="protein sequence ID" value="MBG3877933.1"/>
    <property type="molecule type" value="Genomic_DNA"/>
</dbReference>
<proteinExistence type="predicted"/>
<accession>A0ABS0J880</accession>
<organism evidence="1 2">
    <name type="scientific">Nitratidesulfovibrio oxamicus</name>
    <dbReference type="NCBI Taxonomy" id="32016"/>
    <lineage>
        <taxon>Bacteria</taxon>
        <taxon>Pseudomonadati</taxon>
        <taxon>Thermodesulfobacteriota</taxon>
        <taxon>Desulfovibrionia</taxon>
        <taxon>Desulfovibrionales</taxon>
        <taxon>Desulfovibrionaceae</taxon>
        <taxon>Nitratidesulfovibrio</taxon>
    </lineage>
</organism>